<protein>
    <submittedName>
        <fullName evidence="2">Uncharacterized protein</fullName>
    </submittedName>
</protein>
<evidence type="ECO:0000256" key="1">
    <source>
        <dbReference type="SAM" id="SignalP"/>
    </source>
</evidence>
<sequence length="166" mass="19412">MRKTFLLIFLFCSFQAASSFGQELPNLKNVKLNKRASYKHAESTVIKVVDYLFQTPLQKKNKSRNEAGKFLVDWMNGTPDYVFYLEERETSFFNADADFLLMYMAALTKFSLAHPTEKQKQEQALGAMQLALPYLYQQSDKKTWSKELWQLYDAAENGKLKEYLYP</sequence>
<keyword evidence="3" id="KW-1185">Reference proteome</keyword>
<dbReference type="AlphaFoldDB" id="A0A3S3PTK1"/>
<gene>
    <name evidence="2" type="ORF">DPV69_14535</name>
</gene>
<feature type="chain" id="PRO_5018606885" evidence="1">
    <location>
        <begin position="22"/>
        <end position="166"/>
    </location>
</feature>
<proteinExistence type="predicted"/>
<dbReference type="OrthoDB" id="793442at2"/>
<feature type="signal peptide" evidence="1">
    <location>
        <begin position="1"/>
        <end position="21"/>
    </location>
</feature>
<keyword evidence="1" id="KW-0732">Signal</keyword>
<dbReference type="RefSeq" id="WP_113648111.1">
    <property type="nucleotide sequence ID" value="NZ_QMHN01000004.1"/>
</dbReference>
<comment type="caution">
    <text evidence="2">The sequence shown here is derived from an EMBL/GenBank/DDBJ whole genome shotgun (WGS) entry which is preliminary data.</text>
</comment>
<dbReference type="Proteomes" id="UP000284120">
    <property type="component" value="Unassembled WGS sequence"/>
</dbReference>
<evidence type="ECO:0000313" key="3">
    <source>
        <dbReference type="Proteomes" id="UP000284120"/>
    </source>
</evidence>
<accession>A0A3S3PTK1</accession>
<evidence type="ECO:0000313" key="2">
    <source>
        <dbReference type="EMBL" id="RWU06501.1"/>
    </source>
</evidence>
<organism evidence="2 3">
    <name type="scientific">Pedobacter chitinilyticus</name>
    <dbReference type="NCBI Taxonomy" id="2233776"/>
    <lineage>
        <taxon>Bacteria</taxon>
        <taxon>Pseudomonadati</taxon>
        <taxon>Bacteroidota</taxon>
        <taxon>Sphingobacteriia</taxon>
        <taxon>Sphingobacteriales</taxon>
        <taxon>Sphingobacteriaceae</taxon>
        <taxon>Pedobacter</taxon>
    </lineage>
</organism>
<dbReference type="EMBL" id="SAYW01000004">
    <property type="protein sequence ID" value="RWU06501.1"/>
    <property type="molecule type" value="Genomic_DNA"/>
</dbReference>
<reference evidence="2 3" key="1">
    <citation type="submission" date="2018-06" db="EMBL/GenBank/DDBJ databases">
        <title>Pedobacter endophyticus sp. nov., an endophytic bacterium isolated from a leaf of Triticum aestivum.</title>
        <authorList>
            <person name="Zhang L."/>
        </authorList>
    </citation>
    <scope>NUCLEOTIDE SEQUENCE [LARGE SCALE GENOMIC DNA]</scope>
    <source>
        <strain evidence="2 3">CM134L-2</strain>
    </source>
</reference>
<name>A0A3S3PTK1_9SPHI</name>